<dbReference type="Proteomes" id="UP000831607">
    <property type="component" value="Chromosome"/>
</dbReference>
<organism evidence="2 3">
    <name type="scientific">Orrella daihaiensis</name>
    <dbReference type="NCBI Taxonomy" id="2782176"/>
    <lineage>
        <taxon>Bacteria</taxon>
        <taxon>Pseudomonadati</taxon>
        <taxon>Pseudomonadota</taxon>
        <taxon>Betaproteobacteria</taxon>
        <taxon>Burkholderiales</taxon>
        <taxon>Alcaligenaceae</taxon>
        <taxon>Orrella</taxon>
    </lineage>
</organism>
<sequence>MNARTELYRNRLQAGLLALLTAIWFTSAPHAQASDDNKDAMATMEVLASASVLQDQVRVVFSTQASASTPAQVNRKLSENLSQAREGLTLPQTVELSSGGFNVYLDYGKDNKPRGWTGRASLVVQSKELESVSAVIEHLGKSLAVSSVQFSLSREARRAQEQALMKDLAKELRERAALATEAFGFKGFEIVALDFTGGANFSARPAMQRIAAAPMLGEAGPSLTLEPSLTTVEISVTGQIRLRH</sequence>
<name>A0ABY4ARR4_9BURK</name>
<dbReference type="PANTHER" id="PTHR34387">
    <property type="entry name" value="SLR1258 PROTEIN"/>
    <property type="match status" value="1"/>
</dbReference>
<feature type="signal peptide" evidence="1">
    <location>
        <begin position="1"/>
        <end position="33"/>
    </location>
</feature>
<accession>A0ABY4ARR4</accession>
<feature type="chain" id="PRO_5047389982" evidence="1">
    <location>
        <begin position="34"/>
        <end position="244"/>
    </location>
</feature>
<evidence type="ECO:0000313" key="3">
    <source>
        <dbReference type="Proteomes" id="UP000831607"/>
    </source>
</evidence>
<dbReference type="PANTHER" id="PTHR34387:SF1">
    <property type="entry name" value="PERIPLASMIC IMMUNOGENIC PROTEIN"/>
    <property type="match status" value="1"/>
</dbReference>
<dbReference type="EMBL" id="CP063982">
    <property type="protein sequence ID" value="UOD50719.1"/>
    <property type="molecule type" value="Genomic_DNA"/>
</dbReference>
<proteinExistence type="predicted"/>
<dbReference type="InterPro" id="IPR007497">
    <property type="entry name" value="SIMPL/DUF541"/>
</dbReference>
<keyword evidence="3" id="KW-1185">Reference proteome</keyword>
<gene>
    <name evidence="2" type="ORF">DHf2319_01940</name>
</gene>
<dbReference type="RefSeq" id="WP_243479129.1">
    <property type="nucleotide sequence ID" value="NZ_CP063982.1"/>
</dbReference>
<dbReference type="InterPro" id="IPR052022">
    <property type="entry name" value="26kDa_periplasmic_antigen"/>
</dbReference>
<reference evidence="2 3" key="1">
    <citation type="submission" date="2020-11" db="EMBL/GenBank/DDBJ databases">
        <title>Algicoccus daihaiensis sp.nov., isolated from Daihai Lake in Inner Mongolia.</title>
        <authorList>
            <person name="Kai J."/>
        </authorList>
    </citation>
    <scope>NUCLEOTIDE SEQUENCE [LARGE SCALE GENOMIC DNA]</scope>
    <source>
        <strain evidence="3">f23</strain>
    </source>
</reference>
<dbReference type="Pfam" id="PF04402">
    <property type="entry name" value="SIMPL"/>
    <property type="match status" value="1"/>
</dbReference>
<evidence type="ECO:0000313" key="2">
    <source>
        <dbReference type="EMBL" id="UOD50719.1"/>
    </source>
</evidence>
<evidence type="ECO:0000256" key="1">
    <source>
        <dbReference type="SAM" id="SignalP"/>
    </source>
</evidence>
<dbReference type="Gene3D" id="3.30.110.170">
    <property type="entry name" value="Protein of unknown function (DUF541), domain 1"/>
    <property type="match status" value="1"/>
</dbReference>
<dbReference type="Gene3D" id="3.30.70.2970">
    <property type="entry name" value="Protein of unknown function (DUF541), domain 2"/>
    <property type="match status" value="1"/>
</dbReference>
<protein>
    <submittedName>
        <fullName evidence="2">SIMPL domain-containing protein</fullName>
    </submittedName>
</protein>
<keyword evidence="1" id="KW-0732">Signal</keyword>